<dbReference type="PROSITE" id="PS01124">
    <property type="entry name" value="HTH_ARAC_FAMILY_2"/>
    <property type="match status" value="1"/>
</dbReference>
<gene>
    <name evidence="5" type="ORF">J2736_000399</name>
</gene>
<keyword evidence="6" id="KW-1185">Reference proteome</keyword>
<dbReference type="SUPFAM" id="SSF51215">
    <property type="entry name" value="Regulatory protein AraC"/>
    <property type="match status" value="1"/>
</dbReference>
<dbReference type="PANTHER" id="PTHR43280">
    <property type="entry name" value="ARAC-FAMILY TRANSCRIPTIONAL REGULATOR"/>
    <property type="match status" value="1"/>
</dbReference>
<dbReference type="PRINTS" id="PR00032">
    <property type="entry name" value="HTHARAC"/>
</dbReference>
<feature type="domain" description="HTH araC/xylS-type" evidence="4">
    <location>
        <begin position="177"/>
        <end position="275"/>
    </location>
</feature>
<proteinExistence type="predicted"/>
<dbReference type="RefSeq" id="WP_310223016.1">
    <property type="nucleotide sequence ID" value="NZ_JAVDSB010000001.1"/>
</dbReference>
<dbReference type="InterPro" id="IPR037923">
    <property type="entry name" value="HTH-like"/>
</dbReference>
<dbReference type="SUPFAM" id="SSF46689">
    <property type="entry name" value="Homeodomain-like"/>
    <property type="match status" value="1"/>
</dbReference>
<dbReference type="InterPro" id="IPR003313">
    <property type="entry name" value="AraC-bd"/>
</dbReference>
<evidence type="ECO:0000256" key="1">
    <source>
        <dbReference type="ARBA" id="ARBA00023015"/>
    </source>
</evidence>
<dbReference type="InterPro" id="IPR020449">
    <property type="entry name" value="Tscrpt_reg_AraC-type_HTH"/>
</dbReference>
<dbReference type="EMBL" id="JAVDSB010000001">
    <property type="protein sequence ID" value="MDR6549216.1"/>
    <property type="molecule type" value="Genomic_DNA"/>
</dbReference>
<keyword evidence="1" id="KW-0805">Transcription regulation</keyword>
<dbReference type="Gene3D" id="1.10.10.60">
    <property type="entry name" value="Homeodomain-like"/>
    <property type="match status" value="2"/>
</dbReference>
<evidence type="ECO:0000313" key="6">
    <source>
        <dbReference type="Proteomes" id="UP001267290"/>
    </source>
</evidence>
<keyword evidence="2" id="KW-0238">DNA-binding</keyword>
<dbReference type="Pfam" id="PF02311">
    <property type="entry name" value="AraC_binding"/>
    <property type="match status" value="1"/>
</dbReference>
<organism evidence="5 6">
    <name type="scientific">Paenibacillus qinlingensis</name>
    <dbReference type="NCBI Taxonomy" id="1837343"/>
    <lineage>
        <taxon>Bacteria</taxon>
        <taxon>Bacillati</taxon>
        <taxon>Bacillota</taxon>
        <taxon>Bacilli</taxon>
        <taxon>Bacillales</taxon>
        <taxon>Paenibacillaceae</taxon>
        <taxon>Paenibacillus</taxon>
    </lineage>
</organism>
<dbReference type="SMART" id="SM00342">
    <property type="entry name" value="HTH_ARAC"/>
    <property type="match status" value="1"/>
</dbReference>
<name>A0ABU1NQA3_9BACL</name>
<accession>A0ABU1NQA3</accession>
<dbReference type="InterPro" id="IPR018060">
    <property type="entry name" value="HTH_AraC"/>
</dbReference>
<keyword evidence="3" id="KW-0804">Transcription</keyword>
<dbReference type="InterPro" id="IPR009057">
    <property type="entry name" value="Homeodomain-like_sf"/>
</dbReference>
<dbReference type="Pfam" id="PF12833">
    <property type="entry name" value="HTH_18"/>
    <property type="match status" value="1"/>
</dbReference>
<evidence type="ECO:0000256" key="2">
    <source>
        <dbReference type="ARBA" id="ARBA00023125"/>
    </source>
</evidence>
<comment type="caution">
    <text evidence="5">The sequence shown here is derived from an EMBL/GenBank/DDBJ whole genome shotgun (WGS) entry which is preliminary data.</text>
</comment>
<dbReference type="Proteomes" id="UP001267290">
    <property type="component" value="Unassembled WGS sequence"/>
</dbReference>
<dbReference type="PANTHER" id="PTHR43280:SF2">
    <property type="entry name" value="HTH-TYPE TRANSCRIPTIONAL REGULATOR EXSA"/>
    <property type="match status" value="1"/>
</dbReference>
<evidence type="ECO:0000256" key="3">
    <source>
        <dbReference type="ARBA" id="ARBA00023163"/>
    </source>
</evidence>
<protein>
    <submittedName>
        <fullName evidence="5">AraC-like DNA-binding protein</fullName>
    </submittedName>
</protein>
<sequence length="275" mass="31844">MQYERLPLATGYTIQEKYAQFTDHDLHMHDALEVSIALDQGMKYKIGDAIYYAGPGDIFLLRPFEPHWNLIQEEGQTSRWIMLLFSPSFVGFVPRGSSLLTPFYMSNTSPLIPADTVYAQTVQRLAIDALEEEKQALPSWELQQQTLMIQMLVHMQRYYVTNNLDQSQEDSSSSGIIQAIKYVMTHWSEDLDMDLVIAQSHLKKTWFYTKFREVTGLTPNEFIVRLRLQYAGHMLHATTKSITEIALTCGFGSASYFNKVFKTFHQMTPRAYRKR</sequence>
<evidence type="ECO:0000313" key="5">
    <source>
        <dbReference type="EMBL" id="MDR6549216.1"/>
    </source>
</evidence>
<reference evidence="5 6" key="1">
    <citation type="submission" date="2023-07" db="EMBL/GenBank/DDBJ databases">
        <title>Sorghum-associated microbial communities from plants grown in Nebraska, USA.</title>
        <authorList>
            <person name="Schachtman D."/>
        </authorList>
    </citation>
    <scope>NUCLEOTIDE SEQUENCE [LARGE SCALE GENOMIC DNA]</scope>
    <source>
        <strain evidence="5 6">CC258</strain>
    </source>
</reference>
<evidence type="ECO:0000259" key="4">
    <source>
        <dbReference type="PROSITE" id="PS01124"/>
    </source>
</evidence>